<accession>A0A0A9BEH9</accession>
<protein>
    <submittedName>
        <fullName evidence="1">Uncharacterized protein</fullName>
    </submittedName>
</protein>
<dbReference type="AlphaFoldDB" id="A0A0A9BEH9"/>
<proteinExistence type="predicted"/>
<dbReference type="EMBL" id="GBRH01238290">
    <property type="protein sequence ID" value="JAD59605.1"/>
    <property type="molecule type" value="Transcribed_RNA"/>
</dbReference>
<name>A0A0A9BEH9_ARUDO</name>
<evidence type="ECO:0000313" key="1">
    <source>
        <dbReference type="EMBL" id="JAD59605.1"/>
    </source>
</evidence>
<sequence length="53" mass="6272">MTHFHQQEKSCELYLVTPNHKSTISAIQKTCIVRNWSNEMRLKNTRGRVMHTS</sequence>
<reference evidence="1" key="1">
    <citation type="submission" date="2014-09" db="EMBL/GenBank/DDBJ databases">
        <authorList>
            <person name="Magalhaes I.L.F."/>
            <person name="Oliveira U."/>
            <person name="Santos F.R."/>
            <person name="Vidigal T.H.D.A."/>
            <person name="Brescovit A.D."/>
            <person name="Santos A.J."/>
        </authorList>
    </citation>
    <scope>NUCLEOTIDE SEQUENCE</scope>
    <source>
        <tissue evidence="1">Shoot tissue taken approximately 20 cm above the soil surface</tissue>
    </source>
</reference>
<organism evidence="1">
    <name type="scientific">Arundo donax</name>
    <name type="common">Giant reed</name>
    <name type="synonym">Donax arundinaceus</name>
    <dbReference type="NCBI Taxonomy" id="35708"/>
    <lineage>
        <taxon>Eukaryota</taxon>
        <taxon>Viridiplantae</taxon>
        <taxon>Streptophyta</taxon>
        <taxon>Embryophyta</taxon>
        <taxon>Tracheophyta</taxon>
        <taxon>Spermatophyta</taxon>
        <taxon>Magnoliopsida</taxon>
        <taxon>Liliopsida</taxon>
        <taxon>Poales</taxon>
        <taxon>Poaceae</taxon>
        <taxon>PACMAD clade</taxon>
        <taxon>Arundinoideae</taxon>
        <taxon>Arundineae</taxon>
        <taxon>Arundo</taxon>
    </lineage>
</organism>
<reference evidence="1" key="2">
    <citation type="journal article" date="2015" name="Data Brief">
        <title>Shoot transcriptome of the giant reed, Arundo donax.</title>
        <authorList>
            <person name="Barrero R.A."/>
            <person name="Guerrero F.D."/>
            <person name="Moolhuijzen P."/>
            <person name="Goolsby J.A."/>
            <person name="Tidwell J."/>
            <person name="Bellgard S.E."/>
            <person name="Bellgard M.I."/>
        </authorList>
    </citation>
    <scope>NUCLEOTIDE SEQUENCE</scope>
    <source>
        <tissue evidence="1">Shoot tissue taken approximately 20 cm above the soil surface</tissue>
    </source>
</reference>